<proteinExistence type="predicted"/>
<comment type="caution">
    <text evidence="7">The sequence shown here is derived from an EMBL/GenBank/DDBJ whole genome shotgun (WGS) entry which is preliminary data.</text>
</comment>
<accession>A0A8H3FMT2</accession>
<dbReference type="AlphaFoldDB" id="A0A8H3FMT2"/>
<name>A0A8H3FMT2_9LECA</name>
<dbReference type="Gene3D" id="4.10.1130.20">
    <property type="match status" value="2"/>
</dbReference>
<evidence type="ECO:0000256" key="4">
    <source>
        <dbReference type="SAM" id="MobiDB-lite"/>
    </source>
</evidence>
<feature type="domain" description="CHORD" evidence="6">
    <location>
        <begin position="137"/>
        <end position="202"/>
    </location>
</feature>
<evidence type="ECO:0000259" key="5">
    <source>
        <dbReference type="PROSITE" id="PS51203"/>
    </source>
</evidence>
<feature type="region of interest" description="Disordered" evidence="4">
    <location>
        <begin position="61"/>
        <end position="134"/>
    </location>
</feature>
<dbReference type="Proteomes" id="UP000664169">
    <property type="component" value="Unassembled WGS sequence"/>
</dbReference>
<sequence length="329" mass="35979">MAQKCVHKGCGKRFTDAEEICIYHPGPPIFHEGQKGWKCCKARVLTFDEFLVIPPCTTGIHSTIDDTPQEARKPDTDVADKSAASQTAKLISEVSIESTDPAPATRTAVPQQPPSIEAEPESDEDNPELPIPSNATCRRRGCDVVSTKIGADREPRVEENCTHHPGHPIFHEGSKGWSCCKRRVLEFDEFLRIEGCNAKPKHMFVGSGKKAGKDSAEKTLTTIRHDFYQTGTTIHASLYLKKISKADAKVAFSSPTTISVDLPTADKTRYKETIPLYGLIDPAKSNFKVLGTKLELSLAKADGQGWPVLRADDRPTGEIIQTGKAGRAS</sequence>
<evidence type="ECO:0000256" key="2">
    <source>
        <dbReference type="ARBA" id="ARBA00022737"/>
    </source>
</evidence>
<evidence type="ECO:0000256" key="1">
    <source>
        <dbReference type="ARBA" id="ARBA00022723"/>
    </source>
</evidence>
<dbReference type="Pfam" id="PF04969">
    <property type="entry name" value="CS"/>
    <property type="match status" value="1"/>
</dbReference>
<evidence type="ECO:0000256" key="3">
    <source>
        <dbReference type="ARBA" id="ARBA00022833"/>
    </source>
</evidence>
<dbReference type="EMBL" id="CAJPDQ010000025">
    <property type="protein sequence ID" value="CAF9926670.1"/>
    <property type="molecule type" value="Genomic_DNA"/>
</dbReference>
<dbReference type="InterPro" id="IPR039790">
    <property type="entry name" value="CHRD1"/>
</dbReference>
<dbReference type="Gene3D" id="2.60.40.790">
    <property type="match status" value="1"/>
</dbReference>
<reference evidence="7" key="1">
    <citation type="submission" date="2021-03" db="EMBL/GenBank/DDBJ databases">
        <authorList>
            <person name="Tagirdzhanova G."/>
        </authorList>
    </citation>
    <scope>NUCLEOTIDE SEQUENCE</scope>
</reference>
<dbReference type="CDD" id="cd06466">
    <property type="entry name" value="p23_CS_SGT1_like"/>
    <property type="match status" value="1"/>
</dbReference>
<dbReference type="OrthoDB" id="1898560at2759"/>
<feature type="domain" description="CS" evidence="5">
    <location>
        <begin position="220"/>
        <end position="310"/>
    </location>
</feature>
<dbReference type="InterPro" id="IPR007052">
    <property type="entry name" value="CS_dom"/>
</dbReference>
<dbReference type="PROSITE" id="PS51203">
    <property type="entry name" value="CS"/>
    <property type="match status" value="1"/>
</dbReference>
<dbReference type="GO" id="GO:0046872">
    <property type="term" value="F:metal ion binding"/>
    <property type="evidence" value="ECO:0007669"/>
    <property type="project" value="UniProtKB-KW"/>
</dbReference>
<evidence type="ECO:0000313" key="8">
    <source>
        <dbReference type="Proteomes" id="UP000664169"/>
    </source>
</evidence>
<feature type="compositionally biased region" description="Acidic residues" evidence="4">
    <location>
        <begin position="118"/>
        <end position="127"/>
    </location>
</feature>
<keyword evidence="8" id="KW-1185">Reference proteome</keyword>
<dbReference type="InterPro" id="IPR008978">
    <property type="entry name" value="HSP20-like_chaperone"/>
</dbReference>
<dbReference type="PROSITE" id="PS51401">
    <property type="entry name" value="CHORD"/>
    <property type="match status" value="2"/>
</dbReference>
<keyword evidence="3" id="KW-0862">Zinc</keyword>
<dbReference type="PANTHER" id="PTHR46983">
    <property type="entry name" value="CYSTEINE AND HISTIDINE-RICH DOMAIN-CONTAINING PROTEIN 1"/>
    <property type="match status" value="1"/>
</dbReference>
<dbReference type="InterPro" id="IPR007051">
    <property type="entry name" value="CHORD_dom"/>
</dbReference>
<evidence type="ECO:0000313" key="7">
    <source>
        <dbReference type="EMBL" id="CAF9926670.1"/>
    </source>
</evidence>
<keyword evidence="2" id="KW-0677">Repeat</keyword>
<dbReference type="SUPFAM" id="SSF49764">
    <property type="entry name" value="HSP20-like chaperones"/>
    <property type="match status" value="1"/>
</dbReference>
<dbReference type="PANTHER" id="PTHR46983:SF3">
    <property type="entry name" value="CHPADIPLOID STATE MAINTENANCE PROTEIN CHPA"/>
    <property type="match status" value="1"/>
</dbReference>
<feature type="domain" description="CHORD" evidence="6">
    <location>
        <begin position="5"/>
        <end position="61"/>
    </location>
</feature>
<organism evidence="7 8">
    <name type="scientific">Gomphillus americanus</name>
    <dbReference type="NCBI Taxonomy" id="1940652"/>
    <lineage>
        <taxon>Eukaryota</taxon>
        <taxon>Fungi</taxon>
        <taxon>Dikarya</taxon>
        <taxon>Ascomycota</taxon>
        <taxon>Pezizomycotina</taxon>
        <taxon>Lecanoromycetes</taxon>
        <taxon>OSLEUM clade</taxon>
        <taxon>Ostropomycetidae</taxon>
        <taxon>Ostropales</taxon>
        <taxon>Graphidaceae</taxon>
        <taxon>Gomphilloideae</taxon>
        <taxon>Gomphillus</taxon>
    </lineage>
</organism>
<evidence type="ECO:0000259" key="6">
    <source>
        <dbReference type="PROSITE" id="PS51401"/>
    </source>
</evidence>
<dbReference type="Pfam" id="PF04968">
    <property type="entry name" value="CHORD"/>
    <property type="match status" value="2"/>
</dbReference>
<feature type="compositionally biased region" description="Basic and acidic residues" evidence="4">
    <location>
        <begin position="69"/>
        <end position="80"/>
    </location>
</feature>
<protein>
    <submittedName>
        <fullName evidence="7">Uncharacterized protein</fullName>
    </submittedName>
</protein>
<gene>
    <name evidence="7" type="ORF">GOMPHAMPRED_004208</name>
</gene>
<keyword evidence="1" id="KW-0479">Metal-binding</keyword>